<sequence length="22" mass="2327">GGGQHQGIYLGHPEFEGFAVIL</sequence>
<evidence type="ECO:0000313" key="1">
    <source>
        <dbReference type="EMBL" id="SVE36764.1"/>
    </source>
</evidence>
<reference evidence="1" key="1">
    <citation type="submission" date="2018-05" db="EMBL/GenBank/DDBJ databases">
        <authorList>
            <person name="Lanie J.A."/>
            <person name="Ng W.-L."/>
            <person name="Kazmierczak K.M."/>
            <person name="Andrzejewski T.M."/>
            <person name="Davidsen T.M."/>
            <person name="Wayne K.J."/>
            <person name="Tettelin H."/>
            <person name="Glass J.I."/>
            <person name="Rusch D."/>
            <person name="Podicherti R."/>
            <person name="Tsui H.-C.T."/>
            <person name="Winkler M.E."/>
        </authorList>
    </citation>
    <scope>NUCLEOTIDE SEQUENCE</scope>
</reference>
<dbReference type="AlphaFoldDB" id="A0A383CXE8"/>
<accession>A0A383CXE8</accession>
<proteinExistence type="predicted"/>
<feature type="non-terminal residue" evidence="1">
    <location>
        <position position="1"/>
    </location>
</feature>
<gene>
    <name evidence="1" type="ORF">METZ01_LOCUS489618</name>
</gene>
<organism evidence="1">
    <name type="scientific">marine metagenome</name>
    <dbReference type="NCBI Taxonomy" id="408172"/>
    <lineage>
        <taxon>unclassified sequences</taxon>
        <taxon>metagenomes</taxon>
        <taxon>ecological metagenomes</taxon>
    </lineage>
</organism>
<dbReference type="EMBL" id="UINC01212438">
    <property type="protein sequence ID" value="SVE36764.1"/>
    <property type="molecule type" value="Genomic_DNA"/>
</dbReference>
<protein>
    <submittedName>
        <fullName evidence="1">Uncharacterized protein</fullName>
    </submittedName>
</protein>
<name>A0A383CXE8_9ZZZZ</name>